<dbReference type="InterPro" id="IPR024399">
    <property type="entry name" value="DUF2628"/>
</dbReference>
<feature type="transmembrane region" description="Helical" evidence="1">
    <location>
        <begin position="234"/>
        <end position="255"/>
    </location>
</feature>
<keyword evidence="1" id="KW-0812">Transmembrane</keyword>
<feature type="transmembrane region" description="Helical" evidence="1">
    <location>
        <begin position="74"/>
        <end position="95"/>
    </location>
</feature>
<dbReference type="InterPro" id="IPR018649">
    <property type="entry name" value="SHOCT"/>
</dbReference>
<gene>
    <name evidence="3" type="ORF">H3V42_23835</name>
</gene>
<dbReference type="Proteomes" id="UP000515377">
    <property type="component" value="Chromosome"/>
</dbReference>
<organism evidence="3 4">
    <name type="scientific">Sphingobium yanoikuyae</name>
    <name type="common">Sphingomonas yanoikuyae</name>
    <dbReference type="NCBI Taxonomy" id="13690"/>
    <lineage>
        <taxon>Bacteria</taxon>
        <taxon>Pseudomonadati</taxon>
        <taxon>Pseudomonadota</taxon>
        <taxon>Alphaproteobacteria</taxon>
        <taxon>Sphingomonadales</taxon>
        <taxon>Sphingomonadaceae</taxon>
        <taxon>Sphingobium</taxon>
    </lineage>
</organism>
<sequence>MRKFNVYRDDDGLYKAVKKGWCWPAFFFGSVWALFSGLWLAAFLLLPIDFVFSIAGNRSNGAFDPYDRYDETTQLILLAIYSIPLAIRVLLGTFGNTWRARKIRKLGFSHLGIVKADGKEHAISICKANTNIGAQSAYSDRPTRPPNQMNAAPKDESTLLEETKIYSAASDEVPSYIVDSLLLIVAALIGIAACLSVVGLLPAGILLFGLIASLKSANLYYLKAVTRLVSGFGWAAMVISAAVGMMFLPGAMGSLANGSSTTAFGSHFPHGVSLAAFWFSGLSFAMICALRYLWLNPLLRQFQSIRKFVFGIRVPDVPRRPKVQKIMSRDGLQPYSVADEIAKWKALHDQGVIDDDEYRQARRRLLNPT</sequence>
<dbReference type="AlphaFoldDB" id="A0A9X7UCM7"/>
<keyword evidence="1" id="KW-0472">Membrane</keyword>
<evidence type="ECO:0000313" key="3">
    <source>
        <dbReference type="EMBL" id="QNG44842.1"/>
    </source>
</evidence>
<evidence type="ECO:0000259" key="2">
    <source>
        <dbReference type="Pfam" id="PF09851"/>
    </source>
</evidence>
<feature type="transmembrane region" description="Helical" evidence="1">
    <location>
        <begin position="275"/>
        <end position="294"/>
    </location>
</feature>
<reference evidence="3 4" key="1">
    <citation type="submission" date="2020-07" db="EMBL/GenBank/DDBJ databases">
        <title>Whole genome sequence of Sphingobium yanoikuyae A3.</title>
        <authorList>
            <person name="Han S.-S."/>
        </authorList>
    </citation>
    <scope>NUCLEOTIDE SEQUENCE [LARGE SCALE GENOMIC DNA]</scope>
    <source>
        <strain evidence="3 4">A3</strain>
    </source>
</reference>
<accession>A0A9X7UCM7</accession>
<keyword evidence="1" id="KW-1133">Transmembrane helix</keyword>
<feature type="domain" description="SHOCT" evidence="2">
    <location>
        <begin position="339"/>
        <end position="366"/>
    </location>
</feature>
<evidence type="ECO:0000313" key="4">
    <source>
        <dbReference type="Proteomes" id="UP000515377"/>
    </source>
</evidence>
<dbReference type="Pfam" id="PF09851">
    <property type="entry name" value="SHOCT"/>
    <property type="match status" value="1"/>
</dbReference>
<protein>
    <submittedName>
        <fullName evidence="3">DUF2628 domain-containing protein</fullName>
    </submittedName>
</protein>
<dbReference type="Pfam" id="PF10947">
    <property type="entry name" value="DUF2628"/>
    <property type="match status" value="1"/>
</dbReference>
<feature type="transmembrane region" description="Helical" evidence="1">
    <location>
        <begin position="176"/>
        <end position="198"/>
    </location>
</feature>
<dbReference type="EMBL" id="CP060122">
    <property type="protein sequence ID" value="QNG44842.1"/>
    <property type="molecule type" value="Genomic_DNA"/>
</dbReference>
<evidence type="ECO:0000256" key="1">
    <source>
        <dbReference type="SAM" id="Phobius"/>
    </source>
</evidence>
<feature type="transmembrane region" description="Helical" evidence="1">
    <location>
        <begin position="21"/>
        <end position="54"/>
    </location>
</feature>
<feature type="transmembrane region" description="Helical" evidence="1">
    <location>
        <begin position="204"/>
        <end position="222"/>
    </location>
</feature>
<dbReference type="RefSeq" id="WP_185704290.1">
    <property type="nucleotide sequence ID" value="NZ_CALUBW010000116.1"/>
</dbReference>
<proteinExistence type="predicted"/>
<name>A0A9X7UCM7_SPHYA</name>